<dbReference type="PIRSF" id="PIRSF005261">
    <property type="entry name" value="Heat_shock_Hsp33"/>
    <property type="match status" value="1"/>
</dbReference>
<keyword evidence="3" id="KW-1015">Disulfide bond</keyword>
<evidence type="ECO:0000313" key="6">
    <source>
        <dbReference type="EMBL" id="MBE1724468.1"/>
    </source>
</evidence>
<keyword evidence="2" id="KW-0862">Zinc</keyword>
<evidence type="ECO:0000256" key="5">
    <source>
        <dbReference type="ARBA" id="ARBA00023284"/>
    </source>
</evidence>
<dbReference type="SUPFAM" id="SSF118352">
    <property type="entry name" value="HSP33 redox switch-like"/>
    <property type="match status" value="1"/>
</dbReference>
<protein>
    <submittedName>
        <fullName evidence="6">Hsp33 family molecular chaperone HslO</fullName>
    </submittedName>
</protein>
<dbReference type="PANTHER" id="PTHR30111:SF1">
    <property type="entry name" value="33 KDA CHAPERONIN"/>
    <property type="match status" value="1"/>
</dbReference>
<evidence type="ECO:0000256" key="3">
    <source>
        <dbReference type="ARBA" id="ARBA00023157"/>
    </source>
</evidence>
<evidence type="ECO:0000256" key="4">
    <source>
        <dbReference type="ARBA" id="ARBA00023186"/>
    </source>
</evidence>
<dbReference type="InterPro" id="IPR000397">
    <property type="entry name" value="Heat_shock_Hsp33"/>
</dbReference>
<dbReference type="PANTHER" id="PTHR30111">
    <property type="entry name" value="33 KDA CHAPERONIN"/>
    <property type="match status" value="1"/>
</dbReference>
<keyword evidence="1" id="KW-0963">Cytoplasm</keyword>
<gene>
    <name evidence="6" type="ORF">IGM82_08620</name>
</gene>
<dbReference type="EMBL" id="JADAQV010000004">
    <property type="protein sequence ID" value="MBE1724468.1"/>
    <property type="molecule type" value="Genomic_DNA"/>
</dbReference>
<dbReference type="Proteomes" id="UP000599085">
    <property type="component" value="Unassembled WGS sequence"/>
</dbReference>
<accession>A0ABR9MRF8</accession>
<dbReference type="Gene3D" id="3.55.30.10">
    <property type="entry name" value="Hsp33 domain"/>
    <property type="match status" value="1"/>
</dbReference>
<dbReference type="Gene3D" id="3.90.1280.10">
    <property type="entry name" value="HSP33 redox switch-like"/>
    <property type="match status" value="1"/>
</dbReference>
<evidence type="ECO:0000256" key="2">
    <source>
        <dbReference type="ARBA" id="ARBA00022833"/>
    </source>
</evidence>
<dbReference type="InterPro" id="IPR016154">
    <property type="entry name" value="Heat_shock_Hsp33_C"/>
</dbReference>
<dbReference type="SUPFAM" id="SSF64397">
    <property type="entry name" value="Hsp33 domain"/>
    <property type="match status" value="1"/>
</dbReference>
<keyword evidence="5" id="KW-0676">Redox-active center</keyword>
<reference evidence="6 7" key="1">
    <citation type="submission" date="2020-09" db="EMBL/GenBank/DDBJ databases">
        <title>Bombella mellium and Bombella favum sp. nov., two novel species isolated from honey of Apis mellifera.</title>
        <authorList>
            <person name="Hilgarth M."/>
            <person name="Redwitz J."/>
            <person name="Ehrmann M.A."/>
            <person name="Vogel R.F."/>
            <person name="Jakob F."/>
        </authorList>
    </citation>
    <scope>NUCLEOTIDE SEQUENCE [LARGE SCALE GENOMIC DNA]</scope>
    <source>
        <strain evidence="6 7">MRM1</strain>
    </source>
</reference>
<evidence type="ECO:0000256" key="1">
    <source>
        <dbReference type="ARBA" id="ARBA00022490"/>
    </source>
</evidence>
<evidence type="ECO:0000313" key="7">
    <source>
        <dbReference type="Proteomes" id="UP000599085"/>
    </source>
</evidence>
<dbReference type="InterPro" id="IPR016153">
    <property type="entry name" value="Heat_shock_Hsp33_N"/>
</dbReference>
<sequence>MVTPVTETTTPAATPRPHDVPDLTVAHAITPFHLGHVPVRGRLITLGPLAGAILSRHDELPEPVRLLGGQALALVAAMATALKFKGSFSLQVKGDGPVSLFLADCTDTGELRFTARMAEDYTLPLPENASGLLGKGYMAFTVDQGPDTDRYQGIVGLEGPTLADMAEHYFQTSEQHDCAIHLFSRHTESGWQAGALVLERLPDSTPIAGNDDHRPADATIQDLWETACTFGQTLTAEELFNPQLSPGALINRLFGTLDVELAPARPLSFGCRCSRARLQGVLERFSGEDLDHMAQDGVISMECHFCNTAFTFTRESLPDGQKNGDAGAP</sequence>
<organism evidence="6 7">
    <name type="scientific">Bombella apis</name>
    <dbReference type="NCBI Taxonomy" id="1785988"/>
    <lineage>
        <taxon>Bacteria</taxon>
        <taxon>Pseudomonadati</taxon>
        <taxon>Pseudomonadota</taxon>
        <taxon>Alphaproteobacteria</taxon>
        <taxon>Acetobacterales</taxon>
        <taxon>Acetobacteraceae</taxon>
        <taxon>Bombella</taxon>
    </lineage>
</organism>
<name>A0ABR9MRF8_9PROT</name>
<keyword evidence="4" id="KW-0143">Chaperone</keyword>
<proteinExistence type="predicted"/>
<dbReference type="Pfam" id="PF01430">
    <property type="entry name" value="HSP33"/>
    <property type="match status" value="1"/>
</dbReference>
<keyword evidence="7" id="KW-1185">Reference proteome</keyword>
<comment type="caution">
    <text evidence="6">The sequence shown here is derived from an EMBL/GenBank/DDBJ whole genome shotgun (WGS) entry which is preliminary data.</text>
</comment>
<dbReference type="CDD" id="cd00498">
    <property type="entry name" value="Hsp33"/>
    <property type="match status" value="1"/>
</dbReference>